<evidence type="ECO:0000256" key="2">
    <source>
        <dbReference type="ARBA" id="ARBA00022527"/>
    </source>
</evidence>
<dbReference type="PROSITE" id="PS50011">
    <property type="entry name" value="PROTEIN_KINASE_DOM"/>
    <property type="match status" value="1"/>
</dbReference>
<dbReference type="PROSITE" id="PS00108">
    <property type="entry name" value="PROTEIN_KINASE_ST"/>
    <property type="match status" value="1"/>
</dbReference>
<accession>A0AAW0FCB6</accession>
<dbReference type="InterPro" id="IPR000719">
    <property type="entry name" value="Prot_kinase_dom"/>
</dbReference>
<dbReference type="GO" id="GO:0050684">
    <property type="term" value="P:regulation of mRNA processing"/>
    <property type="evidence" value="ECO:0007669"/>
    <property type="project" value="TreeGrafter"/>
</dbReference>
<reference evidence="12 13" key="1">
    <citation type="submission" date="2022-09" db="EMBL/GenBank/DDBJ databases">
        <authorList>
            <person name="Palmer J.M."/>
        </authorList>
    </citation>
    <scope>NUCLEOTIDE SEQUENCE [LARGE SCALE GENOMIC DNA]</scope>
    <source>
        <strain evidence="12 13">DSM 7382</strain>
    </source>
</reference>
<dbReference type="PROSITE" id="PS00107">
    <property type="entry name" value="PROTEIN_KINASE_ATP"/>
    <property type="match status" value="1"/>
</dbReference>
<comment type="similarity">
    <text evidence="10">Belongs to the protein kinase superfamily.</text>
</comment>
<dbReference type="GO" id="GO:0004674">
    <property type="term" value="F:protein serine/threonine kinase activity"/>
    <property type="evidence" value="ECO:0007669"/>
    <property type="project" value="UniProtKB-KW"/>
</dbReference>
<dbReference type="SMART" id="SM00220">
    <property type="entry name" value="S_TKc"/>
    <property type="match status" value="1"/>
</dbReference>
<dbReference type="Gene3D" id="1.10.510.10">
    <property type="entry name" value="Transferase(Phosphotransferase) domain 1"/>
    <property type="match status" value="1"/>
</dbReference>
<dbReference type="AlphaFoldDB" id="A0AAW0FCB6"/>
<dbReference type="PANTHER" id="PTHR47634">
    <property type="entry name" value="PROTEIN KINASE DOMAIN-CONTAINING PROTEIN-RELATED"/>
    <property type="match status" value="1"/>
</dbReference>
<organism evidence="12 13">
    <name type="scientific">Cerrena zonata</name>
    <dbReference type="NCBI Taxonomy" id="2478898"/>
    <lineage>
        <taxon>Eukaryota</taxon>
        <taxon>Fungi</taxon>
        <taxon>Dikarya</taxon>
        <taxon>Basidiomycota</taxon>
        <taxon>Agaricomycotina</taxon>
        <taxon>Agaricomycetes</taxon>
        <taxon>Polyporales</taxon>
        <taxon>Cerrenaceae</taxon>
        <taxon>Cerrena</taxon>
    </lineage>
</organism>
<evidence type="ECO:0000259" key="11">
    <source>
        <dbReference type="PROSITE" id="PS50011"/>
    </source>
</evidence>
<evidence type="ECO:0000256" key="4">
    <source>
        <dbReference type="ARBA" id="ARBA00022741"/>
    </source>
</evidence>
<dbReference type="InterPro" id="IPR017441">
    <property type="entry name" value="Protein_kinase_ATP_BS"/>
</dbReference>
<evidence type="ECO:0000313" key="12">
    <source>
        <dbReference type="EMBL" id="KAK7676475.1"/>
    </source>
</evidence>
<evidence type="ECO:0000256" key="10">
    <source>
        <dbReference type="RuleBase" id="RU000304"/>
    </source>
</evidence>
<dbReference type="GO" id="GO:0000245">
    <property type="term" value="P:spliceosomal complex assembly"/>
    <property type="evidence" value="ECO:0007669"/>
    <property type="project" value="TreeGrafter"/>
</dbReference>
<feature type="domain" description="Protein kinase" evidence="11">
    <location>
        <begin position="23"/>
        <end position="361"/>
    </location>
</feature>
<dbReference type="SUPFAM" id="SSF56112">
    <property type="entry name" value="Protein kinase-like (PK-like)"/>
    <property type="match status" value="1"/>
</dbReference>
<dbReference type="InterPro" id="IPR008271">
    <property type="entry name" value="Ser/Thr_kinase_AS"/>
</dbReference>
<dbReference type="Pfam" id="PF00069">
    <property type="entry name" value="Pkinase"/>
    <property type="match status" value="2"/>
</dbReference>
<dbReference type="EMBL" id="JASBNA010000115">
    <property type="protein sequence ID" value="KAK7676475.1"/>
    <property type="molecule type" value="Genomic_DNA"/>
</dbReference>
<comment type="caution">
    <text evidence="12">The sequence shown here is derived from an EMBL/GenBank/DDBJ whole genome shotgun (WGS) entry which is preliminary data.</text>
</comment>
<dbReference type="InterPro" id="IPR051334">
    <property type="entry name" value="SRPK"/>
</dbReference>
<keyword evidence="13" id="KW-1185">Reference proteome</keyword>
<evidence type="ECO:0000256" key="5">
    <source>
        <dbReference type="ARBA" id="ARBA00022777"/>
    </source>
</evidence>
<keyword evidence="3" id="KW-0808">Transferase</keyword>
<evidence type="ECO:0000313" key="13">
    <source>
        <dbReference type="Proteomes" id="UP001385951"/>
    </source>
</evidence>
<keyword evidence="5" id="KW-0418">Kinase</keyword>
<dbReference type="PANTHER" id="PTHR47634:SF9">
    <property type="entry name" value="PROTEIN KINASE DOMAIN-CONTAINING PROTEIN-RELATED"/>
    <property type="match status" value="1"/>
</dbReference>
<comment type="catalytic activity">
    <reaction evidence="7">
        <text>L-threonyl-[protein] + ATP = O-phospho-L-threonyl-[protein] + ADP + H(+)</text>
        <dbReference type="Rhea" id="RHEA:46608"/>
        <dbReference type="Rhea" id="RHEA-COMP:11060"/>
        <dbReference type="Rhea" id="RHEA-COMP:11605"/>
        <dbReference type="ChEBI" id="CHEBI:15378"/>
        <dbReference type="ChEBI" id="CHEBI:30013"/>
        <dbReference type="ChEBI" id="CHEBI:30616"/>
        <dbReference type="ChEBI" id="CHEBI:61977"/>
        <dbReference type="ChEBI" id="CHEBI:456216"/>
        <dbReference type="EC" id="2.7.11.1"/>
    </reaction>
</comment>
<keyword evidence="4 9" id="KW-0547">Nucleotide-binding</keyword>
<dbReference type="Proteomes" id="UP001385951">
    <property type="component" value="Unassembled WGS sequence"/>
</dbReference>
<dbReference type="Gene3D" id="3.30.200.20">
    <property type="entry name" value="Phosphorylase Kinase, domain 1"/>
    <property type="match status" value="1"/>
</dbReference>
<evidence type="ECO:0000256" key="6">
    <source>
        <dbReference type="ARBA" id="ARBA00022840"/>
    </source>
</evidence>
<keyword evidence="2 10" id="KW-0723">Serine/threonine-protein kinase</keyword>
<keyword evidence="6 9" id="KW-0067">ATP-binding</keyword>
<evidence type="ECO:0000256" key="7">
    <source>
        <dbReference type="ARBA" id="ARBA00047899"/>
    </source>
</evidence>
<evidence type="ECO:0000256" key="3">
    <source>
        <dbReference type="ARBA" id="ARBA00022679"/>
    </source>
</evidence>
<dbReference type="InterPro" id="IPR011009">
    <property type="entry name" value="Kinase-like_dom_sf"/>
</dbReference>
<name>A0AAW0FCB6_9APHY</name>
<gene>
    <name evidence="12" type="ORF">QCA50_020549</name>
</gene>
<evidence type="ECO:0000256" key="9">
    <source>
        <dbReference type="PROSITE-ProRule" id="PRU10141"/>
    </source>
</evidence>
<protein>
    <recommendedName>
        <fullName evidence="1">non-specific serine/threonine protein kinase</fullName>
        <ecNumber evidence="1">2.7.11.1</ecNumber>
    </recommendedName>
</protein>
<sequence>MATRVIADFLPVRPGITLLNHRFRIIRKLGGGVFSDTWLVEDEKRTDGDSRYLAAKILNRDGTRRHDNGEMQELAFMKKIADCEDIDALPILRHDFVVTGPRGKHLCLVMDTLGSDVGSLRRQSPSKSLPLYFVKNIILLVLEGLEQLHSLGIIHTDIKPDNILFDDITDEQIEQELSRQSLITDGEHELDGETYPICVSQPIPHKFSWNTSRHDAELLNVGLVDLGQAQWVGKQPTVDEISAPSLRAPEIILQSSFGPKLDIWSIGHLSSSLDAGCSTQKMVGMIEILQHAYKRDQYFNKNGTLRRIGDIFPGSLVSALENYKILDKDDLQPTADFIASCLRLDPLKRPSAKELQLAPWLKDAFTC</sequence>
<evidence type="ECO:0000256" key="8">
    <source>
        <dbReference type="ARBA" id="ARBA00048679"/>
    </source>
</evidence>
<evidence type="ECO:0000256" key="1">
    <source>
        <dbReference type="ARBA" id="ARBA00012513"/>
    </source>
</evidence>
<comment type="catalytic activity">
    <reaction evidence="8">
        <text>L-seryl-[protein] + ATP = O-phospho-L-seryl-[protein] + ADP + H(+)</text>
        <dbReference type="Rhea" id="RHEA:17989"/>
        <dbReference type="Rhea" id="RHEA-COMP:9863"/>
        <dbReference type="Rhea" id="RHEA-COMP:11604"/>
        <dbReference type="ChEBI" id="CHEBI:15378"/>
        <dbReference type="ChEBI" id="CHEBI:29999"/>
        <dbReference type="ChEBI" id="CHEBI:30616"/>
        <dbReference type="ChEBI" id="CHEBI:83421"/>
        <dbReference type="ChEBI" id="CHEBI:456216"/>
        <dbReference type="EC" id="2.7.11.1"/>
    </reaction>
</comment>
<dbReference type="EC" id="2.7.11.1" evidence="1"/>
<proteinExistence type="inferred from homology"/>
<dbReference type="GO" id="GO:0005524">
    <property type="term" value="F:ATP binding"/>
    <property type="evidence" value="ECO:0007669"/>
    <property type="project" value="UniProtKB-UniRule"/>
</dbReference>
<feature type="binding site" evidence="9">
    <location>
        <position position="56"/>
    </location>
    <ligand>
        <name>ATP</name>
        <dbReference type="ChEBI" id="CHEBI:30616"/>
    </ligand>
</feature>